<organism evidence="2 3">
    <name type="scientific">Stegodyphus mimosarum</name>
    <name type="common">African social velvet spider</name>
    <dbReference type="NCBI Taxonomy" id="407821"/>
    <lineage>
        <taxon>Eukaryota</taxon>
        <taxon>Metazoa</taxon>
        <taxon>Ecdysozoa</taxon>
        <taxon>Arthropoda</taxon>
        <taxon>Chelicerata</taxon>
        <taxon>Arachnida</taxon>
        <taxon>Araneae</taxon>
        <taxon>Araneomorphae</taxon>
        <taxon>Entelegynae</taxon>
        <taxon>Eresoidea</taxon>
        <taxon>Eresidae</taxon>
        <taxon>Stegodyphus</taxon>
    </lineage>
</organism>
<protein>
    <submittedName>
        <fullName evidence="2">Uncharacterized protein</fullName>
    </submittedName>
</protein>
<feature type="signal peptide" evidence="1">
    <location>
        <begin position="1"/>
        <end position="17"/>
    </location>
</feature>
<sequence>MHTRVLPLFLFFRGIQLLVKEQQCSCCSETLNKRHTTRVYKNGDVLYSHQL</sequence>
<accession>A0A087UAG9</accession>
<evidence type="ECO:0000256" key="1">
    <source>
        <dbReference type="SAM" id="SignalP"/>
    </source>
</evidence>
<dbReference type="AlphaFoldDB" id="A0A087UAG9"/>
<keyword evidence="3" id="KW-1185">Reference proteome</keyword>
<feature type="non-terminal residue" evidence="2">
    <location>
        <position position="51"/>
    </location>
</feature>
<evidence type="ECO:0000313" key="3">
    <source>
        <dbReference type="Proteomes" id="UP000054359"/>
    </source>
</evidence>
<feature type="chain" id="PRO_5001830428" evidence="1">
    <location>
        <begin position="18"/>
        <end position="51"/>
    </location>
</feature>
<name>A0A087UAG9_STEMI</name>
<reference evidence="2 3" key="1">
    <citation type="submission" date="2013-11" db="EMBL/GenBank/DDBJ databases">
        <title>Genome sequencing of Stegodyphus mimosarum.</title>
        <authorList>
            <person name="Bechsgaard J."/>
        </authorList>
    </citation>
    <scope>NUCLEOTIDE SEQUENCE [LARGE SCALE GENOMIC DNA]</scope>
</reference>
<dbReference type="Proteomes" id="UP000054359">
    <property type="component" value="Unassembled WGS sequence"/>
</dbReference>
<evidence type="ECO:0000313" key="2">
    <source>
        <dbReference type="EMBL" id="KFM74358.1"/>
    </source>
</evidence>
<gene>
    <name evidence="2" type="ORF">X975_09726</name>
</gene>
<proteinExistence type="predicted"/>
<keyword evidence="1" id="KW-0732">Signal</keyword>
<dbReference type="EMBL" id="KK119002">
    <property type="protein sequence ID" value="KFM74358.1"/>
    <property type="molecule type" value="Genomic_DNA"/>
</dbReference>